<evidence type="ECO:0000256" key="1">
    <source>
        <dbReference type="ARBA" id="ARBA00010088"/>
    </source>
</evidence>
<dbReference type="PANTHER" id="PTHR43248:SF25">
    <property type="entry name" value="AB HYDROLASE-1 DOMAIN-CONTAINING PROTEIN-RELATED"/>
    <property type="match status" value="1"/>
</dbReference>
<evidence type="ECO:0000313" key="5">
    <source>
        <dbReference type="EMBL" id="VUC29763.1"/>
    </source>
</evidence>
<keyword evidence="2" id="KW-0378">Hydrolase</keyword>
<name>A0ABY6UEY2_BIOOC</name>
<dbReference type="EMBL" id="CABFNS010000809">
    <property type="protein sequence ID" value="VUC29763.1"/>
    <property type="molecule type" value="Genomic_DNA"/>
</dbReference>
<reference evidence="5 6" key="1">
    <citation type="submission" date="2019-06" db="EMBL/GenBank/DDBJ databases">
        <authorList>
            <person name="Broberg M."/>
        </authorList>
    </citation>
    <scope>NUCLEOTIDE SEQUENCE [LARGE SCALE GENOMIC DNA]</scope>
</reference>
<feature type="signal peptide" evidence="3">
    <location>
        <begin position="1"/>
        <end position="22"/>
    </location>
</feature>
<proteinExistence type="inferred from homology"/>
<comment type="caution">
    <text evidence="5">The sequence shown here is derived from an EMBL/GenBank/DDBJ whole genome shotgun (WGS) entry which is preliminary data.</text>
</comment>
<keyword evidence="3" id="KW-0732">Signal</keyword>
<gene>
    <name evidence="5" type="ORF">CLO192961_LOCUS266483</name>
</gene>
<feature type="chain" id="PRO_5045701049" description="Peptidase S33 tripeptidyl aminopeptidase-like C-terminal domain-containing protein" evidence="3">
    <location>
        <begin position="23"/>
        <end position="562"/>
    </location>
</feature>
<evidence type="ECO:0000259" key="4">
    <source>
        <dbReference type="Pfam" id="PF08386"/>
    </source>
</evidence>
<evidence type="ECO:0000256" key="2">
    <source>
        <dbReference type="ARBA" id="ARBA00022801"/>
    </source>
</evidence>
<evidence type="ECO:0000256" key="3">
    <source>
        <dbReference type="SAM" id="SignalP"/>
    </source>
</evidence>
<accession>A0ABY6UEY2</accession>
<dbReference type="InterPro" id="IPR051601">
    <property type="entry name" value="Serine_prot/Carboxylest_S33"/>
</dbReference>
<sequence>MRNNSKVISLLGVGALSQLGSANVQWSNCTDVNVGDVPAECGILKVPLDYTERNSGKTLDLDLVRIPARRQPCIGSVLYNPGGPGVQARKALVDDADGMFALTASLGQRVDIMISLLLILGTSQILSISFLFVCWETDLVSSGTRNALPFTCFNNTEEQSAAMLQTPQIWWDALTSPAIWTEASDTGLGKTWAIGQAAAEKCYQGHGEVGSLIGTAFAVRDMMEIVNALEPDGMLRYWGRWTPHGHFERKNANAHSCIGASYGTILGATAAAMFPDRIDRMVLDGVAIPEDYYGGSVHDRQESQIVDSDKVFSHFFEACLQSPKYCALSASNATAEVLEKQTWDLLEDIKYHPRTFNGTIIDHVRLKNGMLAALYSPSAWPSMAAGLYHLANGNLTGFAEAWKSLDPKIGVQMATAGIRCSDRRPRHHDFEQFQRDIQDQTKVSRFMGSAHSLLDAACPLWKVEAKERYNGSFEVRTKFPLLIIGNTGDFITPLSSARNVSEGFEGSVLLHHDGYGHGSLAQVSQCTRDATAAYYTNGTLPEKGTVCKPDYPPFEQPQSGEE</sequence>
<dbReference type="SUPFAM" id="SSF53474">
    <property type="entry name" value="alpha/beta-Hydrolases"/>
    <property type="match status" value="1"/>
</dbReference>
<dbReference type="PANTHER" id="PTHR43248">
    <property type="entry name" value="2-SUCCINYL-6-HYDROXY-2,4-CYCLOHEXADIENE-1-CARBOXYLATE SYNTHASE"/>
    <property type="match status" value="1"/>
</dbReference>
<organism evidence="5 6">
    <name type="scientific">Bionectria ochroleuca</name>
    <name type="common">Gliocladium roseum</name>
    <dbReference type="NCBI Taxonomy" id="29856"/>
    <lineage>
        <taxon>Eukaryota</taxon>
        <taxon>Fungi</taxon>
        <taxon>Dikarya</taxon>
        <taxon>Ascomycota</taxon>
        <taxon>Pezizomycotina</taxon>
        <taxon>Sordariomycetes</taxon>
        <taxon>Hypocreomycetidae</taxon>
        <taxon>Hypocreales</taxon>
        <taxon>Bionectriaceae</taxon>
        <taxon>Clonostachys</taxon>
    </lineage>
</organism>
<keyword evidence="6" id="KW-1185">Reference proteome</keyword>
<dbReference type="InterPro" id="IPR013595">
    <property type="entry name" value="Pept_S33_TAP-like_C"/>
</dbReference>
<dbReference type="InterPro" id="IPR029058">
    <property type="entry name" value="AB_hydrolase_fold"/>
</dbReference>
<dbReference type="Proteomes" id="UP000766486">
    <property type="component" value="Unassembled WGS sequence"/>
</dbReference>
<feature type="domain" description="Peptidase S33 tripeptidyl aminopeptidase-like C-terminal" evidence="4">
    <location>
        <begin position="447"/>
        <end position="547"/>
    </location>
</feature>
<protein>
    <recommendedName>
        <fullName evidence="4">Peptidase S33 tripeptidyl aminopeptidase-like C-terminal domain-containing protein</fullName>
    </recommendedName>
</protein>
<dbReference type="Gene3D" id="3.40.50.1820">
    <property type="entry name" value="alpha/beta hydrolase"/>
    <property type="match status" value="1"/>
</dbReference>
<comment type="similarity">
    <text evidence="1">Belongs to the peptidase S33 family.</text>
</comment>
<evidence type="ECO:0000313" key="6">
    <source>
        <dbReference type="Proteomes" id="UP000766486"/>
    </source>
</evidence>
<dbReference type="Pfam" id="PF08386">
    <property type="entry name" value="Abhydrolase_4"/>
    <property type="match status" value="1"/>
</dbReference>